<protein>
    <recommendedName>
        <fullName evidence="5">CUB domain-containing protein</fullName>
    </recommendedName>
</protein>
<keyword evidence="2" id="KW-1133">Transmembrane helix</keyword>
<dbReference type="Proteomes" id="UP000762676">
    <property type="component" value="Unassembled WGS sequence"/>
</dbReference>
<gene>
    <name evidence="3" type="ORF">ElyMa_006005100</name>
</gene>
<keyword evidence="2" id="KW-0812">Transmembrane</keyword>
<organism evidence="3 4">
    <name type="scientific">Elysia marginata</name>
    <dbReference type="NCBI Taxonomy" id="1093978"/>
    <lineage>
        <taxon>Eukaryota</taxon>
        <taxon>Metazoa</taxon>
        <taxon>Spiralia</taxon>
        <taxon>Lophotrochozoa</taxon>
        <taxon>Mollusca</taxon>
        <taxon>Gastropoda</taxon>
        <taxon>Heterobranchia</taxon>
        <taxon>Euthyneura</taxon>
        <taxon>Panpulmonata</taxon>
        <taxon>Sacoglossa</taxon>
        <taxon>Placobranchoidea</taxon>
        <taxon>Plakobranchidae</taxon>
        <taxon>Elysia</taxon>
    </lineage>
</organism>
<dbReference type="EMBL" id="BMAT01012055">
    <property type="protein sequence ID" value="GFR84608.1"/>
    <property type="molecule type" value="Genomic_DNA"/>
</dbReference>
<feature type="compositionally biased region" description="Low complexity" evidence="1">
    <location>
        <begin position="305"/>
        <end position="321"/>
    </location>
</feature>
<feature type="compositionally biased region" description="Low complexity" evidence="1">
    <location>
        <begin position="328"/>
        <end position="350"/>
    </location>
</feature>
<evidence type="ECO:0000313" key="4">
    <source>
        <dbReference type="Proteomes" id="UP000762676"/>
    </source>
</evidence>
<dbReference type="AlphaFoldDB" id="A0AAV4GFU1"/>
<feature type="compositionally biased region" description="Low complexity" evidence="1">
    <location>
        <begin position="368"/>
        <end position="403"/>
    </location>
</feature>
<reference evidence="3 4" key="1">
    <citation type="journal article" date="2021" name="Elife">
        <title>Chloroplast acquisition without the gene transfer in kleptoplastic sea slugs, Plakobranchus ocellatus.</title>
        <authorList>
            <person name="Maeda T."/>
            <person name="Takahashi S."/>
            <person name="Yoshida T."/>
            <person name="Shimamura S."/>
            <person name="Takaki Y."/>
            <person name="Nagai Y."/>
            <person name="Toyoda A."/>
            <person name="Suzuki Y."/>
            <person name="Arimoto A."/>
            <person name="Ishii H."/>
            <person name="Satoh N."/>
            <person name="Nishiyama T."/>
            <person name="Hasebe M."/>
            <person name="Maruyama T."/>
            <person name="Minagawa J."/>
            <person name="Obokata J."/>
            <person name="Shigenobu S."/>
        </authorList>
    </citation>
    <scope>NUCLEOTIDE SEQUENCE [LARGE SCALE GENOMIC DNA]</scope>
</reference>
<name>A0AAV4GFU1_9GAST</name>
<evidence type="ECO:0000313" key="3">
    <source>
        <dbReference type="EMBL" id="GFR84608.1"/>
    </source>
</evidence>
<feature type="compositionally biased region" description="Polar residues" evidence="1">
    <location>
        <begin position="351"/>
        <end position="362"/>
    </location>
</feature>
<feature type="transmembrane region" description="Helical" evidence="2">
    <location>
        <begin position="431"/>
        <end position="454"/>
    </location>
</feature>
<keyword evidence="2" id="KW-0472">Membrane</keyword>
<feature type="region of interest" description="Disordered" evidence="1">
    <location>
        <begin position="300"/>
        <end position="409"/>
    </location>
</feature>
<sequence>MNIIFNDMTPNLPGAGPRENCGPQPPTLDATQLKGLKAVSDQGVKVYMNDQMNPDSSINPDCYTFVYIKTGSSRSFSTPASFDHGVCSIVLVTDENSTLTLTADVTCNSQCACEDTLSIHNSLLQLYPVRACLSAHAPVNETHLVATSAPGSFLVLELTRMLDSLASYDVEVQSSPDSSLVPPHDTLVKDDNSNSLNFTCYRPQGYAPSCSATNMTLTPPDIIMPGPNIATTDDTLAHNTTMADDFDNTTEAPIASVNITVNTVTNNDDNNKYTTAIIIDTGKTINSSIKTDDNTPSYNNVTGINNANNSHANISNITTNNGNETIDSRSNNNNSSDNNNNNTNKNISNNCDQTLNNGSKNNFCIHKNASNNNNNNNSTNNNNNLNNNSNNNSSGNSNNNNNNQTANIHTNDNTAKKKISGGTSSTLSPGIIAGIAVACLLALLLVGVLTYFALWRQKSRKVQPGFPGASEHVMGSPAPTSTTVRVVPRTTTEI</sequence>
<accession>A0AAV4GFU1</accession>
<comment type="caution">
    <text evidence="3">The sequence shown here is derived from an EMBL/GenBank/DDBJ whole genome shotgun (WGS) entry which is preliminary data.</text>
</comment>
<feature type="region of interest" description="Disordered" evidence="1">
    <location>
        <begin position="1"/>
        <end position="24"/>
    </location>
</feature>
<keyword evidence="4" id="KW-1185">Reference proteome</keyword>
<evidence type="ECO:0008006" key="5">
    <source>
        <dbReference type="Google" id="ProtNLM"/>
    </source>
</evidence>
<evidence type="ECO:0000256" key="2">
    <source>
        <dbReference type="SAM" id="Phobius"/>
    </source>
</evidence>
<proteinExistence type="predicted"/>
<evidence type="ECO:0000256" key="1">
    <source>
        <dbReference type="SAM" id="MobiDB-lite"/>
    </source>
</evidence>